<dbReference type="AlphaFoldDB" id="A0AAV5ABI7"/>
<organism evidence="2 3">
    <name type="scientific">Clathrus columnatus</name>
    <dbReference type="NCBI Taxonomy" id="1419009"/>
    <lineage>
        <taxon>Eukaryota</taxon>
        <taxon>Fungi</taxon>
        <taxon>Dikarya</taxon>
        <taxon>Basidiomycota</taxon>
        <taxon>Agaricomycotina</taxon>
        <taxon>Agaricomycetes</taxon>
        <taxon>Phallomycetidae</taxon>
        <taxon>Phallales</taxon>
        <taxon>Clathraceae</taxon>
        <taxon>Clathrus</taxon>
    </lineage>
</organism>
<evidence type="ECO:0000313" key="2">
    <source>
        <dbReference type="EMBL" id="GJJ10280.1"/>
    </source>
</evidence>
<sequence length="132" mass="15110">MLVSNVAGILTDVLAFLAIIYQLWGLWKEKRRLHLHTEKDFVTLLLQQVILICEFTLDLRRRHTMMRPPPNQSALELPDLNPLSQNNSVVRPIQSVLDRLQERIIDDMGERNDLVGIDGTDQLEGEADPETA</sequence>
<keyword evidence="3" id="KW-1185">Reference proteome</keyword>
<dbReference type="Proteomes" id="UP001050691">
    <property type="component" value="Unassembled WGS sequence"/>
</dbReference>
<evidence type="ECO:0000313" key="3">
    <source>
        <dbReference type="Proteomes" id="UP001050691"/>
    </source>
</evidence>
<proteinExistence type="predicted"/>
<keyword evidence="1" id="KW-0472">Membrane</keyword>
<accession>A0AAV5ABI7</accession>
<comment type="caution">
    <text evidence="2">The sequence shown here is derived from an EMBL/GenBank/DDBJ whole genome shotgun (WGS) entry which is preliminary data.</text>
</comment>
<dbReference type="EMBL" id="BPWL01000005">
    <property type="protein sequence ID" value="GJJ10280.1"/>
    <property type="molecule type" value="Genomic_DNA"/>
</dbReference>
<keyword evidence="1" id="KW-1133">Transmembrane helix</keyword>
<name>A0AAV5ABI7_9AGAM</name>
<keyword evidence="1" id="KW-0812">Transmembrane</keyword>
<reference evidence="2" key="1">
    <citation type="submission" date="2021-10" db="EMBL/GenBank/DDBJ databases">
        <title>De novo Genome Assembly of Clathrus columnatus (Basidiomycota, Fungi) Using Illumina and Nanopore Sequence Data.</title>
        <authorList>
            <person name="Ogiso-Tanaka E."/>
            <person name="Itagaki H."/>
            <person name="Hosoya T."/>
            <person name="Hosaka K."/>
        </authorList>
    </citation>
    <scope>NUCLEOTIDE SEQUENCE</scope>
    <source>
        <strain evidence="2">MO-923</strain>
    </source>
</reference>
<protein>
    <submittedName>
        <fullName evidence="2">Uncharacterized protein</fullName>
    </submittedName>
</protein>
<evidence type="ECO:0000256" key="1">
    <source>
        <dbReference type="SAM" id="Phobius"/>
    </source>
</evidence>
<gene>
    <name evidence="2" type="ORF">Clacol_004506</name>
</gene>
<feature type="transmembrane region" description="Helical" evidence="1">
    <location>
        <begin position="6"/>
        <end position="27"/>
    </location>
</feature>